<evidence type="ECO:0000256" key="5">
    <source>
        <dbReference type="ARBA" id="ARBA00022786"/>
    </source>
</evidence>
<keyword evidence="4" id="KW-0645">Protease</keyword>
<dbReference type="GO" id="GO:0005829">
    <property type="term" value="C:cytosol"/>
    <property type="evidence" value="ECO:0007669"/>
    <property type="project" value="TreeGrafter"/>
</dbReference>
<feature type="region of interest" description="Disordered" evidence="12">
    <location>
        <begin position="1419"/>
        <end position="1452"/>
    </location>
</feature>
<dbReference type="InterPro" id="IPR038765">
    <property type="entry name" value="Papain-like_cys_pep_sf"/>
</dbReference>
<keyword evidence="11" id="KW-0175">Coiled coil</keyword>
<evidence type="ECO:0000256" key="12">
    <source>
        <dbReference type="SAM" id="MobiDB-lite"/>
    </source>
</evidence>
<dbReference type="OMA" id="CEWIVSK"/>
<dbReference type="Pfam" id="PF25985">
    <property type="entry name" value="Ubiquitin_USP47_N"/>
    <property type="match status" value="1"/>
</dbReference>
<evidence type="ECO:0000259" key="13">
    <source>
        <dbReference type="PROSITE" id="PS50053"/>
    </source>
</evidence>
<dbReference type="InterPro" id="IPR050164">
    <property type="entry name" value="Peptidase_C19"/>
</dbReference>
<evidence type="ECO:0000256" key="7">
    <source>
        <dbReference type="ARBA" id="ARBA00022807"/>
    </source>
</evidence>
<gene>
    <name evidence="15" type="ORF">X975_16669</name>
</gene>
<dbReference type="PROSITE" id="PS00972">
    <property type="entry name" value="USP_1"/>
    <property type="match status" value="1"/>
</dbReference>
<evidence type="ECO:0000256" key="1">
    <source>
        <dbReference type="ARBA" id="ARBA00000707"/>
    </source>
</evidence>
<feature type="region of interest" description="Disordered" evidence="12">
    <location>
        <begin position="939"/>
        <end position="1009"/>
    </location>
</feature>
<feature type="compositionally biased region" description="Polar residues" evidence="12">
    <location>
        <begin position="1422"/>
        <end position="1444"/>
    </location>
</feature>
<dbReference type="InterPro" id="IPR028889">
    <property type="entry name" value="USP"/>
</dbReference>
<feature type="compositionally biased region" description="Acidic residues" evidence="12">
    <location>
        <begin position="883"/>
        <end position="893"/>
    </location>
</feature>
<evidence type="ECO:0000256" key="2">
    <source>
        <dbReference type="ARBA" id="ARBA00009085"/>
    </source>
</evidence>
<dbReference type="PROSITE" id="PS50235">
    <property type="entry name" value="USP_3"/>
    <property type="match status" value="1"/>
</dbReference>
<dbReference type="OrthoDB" id="289038at2759"/>
<dbReference type="GO" id="GO:0016579">
    <property type="term" value="P:protein deubiquitination"/>
    <property type="evidence" value="ECO:0007669"/>
    <property type="project" value="InterPro"/>
</dbReference>
<keyword evidence="16" id="KW-1185">Reference proteome</keyword>
<feature type="region of interest" description="Disordered" evidence="12">
    <location>
        <begin position="876"/>
        <end position="902"/>
    </location>
</feature>
<protein>
    <recommendedName>
        <fullName evidence="8">Ubiquitin carboxyl-terminal hydrolase 47</fullName>
        <ecNumber evidence="3">3.4.19.12</ecNumber>
    </recommendedName>
    <alternativeName>
        <fullName evidence="9">Ubiquitin thioesterase 47</fullName>
    </alternativeName>
    <alternativeName>
        <fullName evidence="10">Ubiquitin-specific-processing protease 47</fullName>
    </alternativeName>
</protein>
<dbReference type="Pfam" id="PF00443">
    <property type="entry name" value="UCH"/>
    <property type="match status" value="1"/>
</dbReference>
<accession>A0A087UQ39</accession>
<dbReference type="PROSITE" id="PS00973">
    <property type="entry name" value="USP_2"/>
    <property type="match status" value="1"/>
</dbReference>
<dbReference type="PROSITE" id="PS50053">
    <property type="entry name" value="UBIQUITIN_2"/>
    <property type="match status" value="1"/>
</dbReference>
<name>A0A087UQ39_STEMI</name>
<feature type="compositionally biased region" description="Acidic residues" evidence="12">
    <location>
        <begin position="948"/>
        <end position="961"/>
    </location>
</feature>
<keyword evidence="6 15" id="KW-0378">Hydrolase</keyword>
<keyword evidence="5" id="KW-0833">Ubl conjugation pathway</keyword>
<dbReference type="STRING" id="407821.A0A087UQ39"/>
<comment type="similarity">
    <text evidence="2">Belongs to the peptidase C19 family.</text>
</comment>
<dbReference type="InterPro" id="IPR045578">
    <property type="entry name" value="USP47_C"/>
</dbReference>
<evidence type="ECO:0000256" key="6">
    <source>
        <dbReference type="ARBA" id="ARBA00022801"/>
    </source>
</evidence>
<dbReference type="CDD" id="cd02659">
    <property type="entry name" value="peptidase_C19C"/>
    <property type="match status" value="1"/>
</dbReference>
<feature type="compositionally biased region" description="Polar residues" evidence="12">
    <location>
        <begin position="964"/>
        <end position="987"/>
    </location>
</feature>
<dbReference type="PANTHER" id="PTHR24006">
    <property type="entry name" value="UBIQUITIN CARBOXYL-TERMINAL HYDROLASE"/>
    <property type="match status" value="1"/>
</dbReference>
<sequence>MVPGENTDFLVVEGMCATATAAADEPRALCIIRDLSDGQLHSKKSVINLPASTTAAQLMQEVGRKFKYHPDTFELVLQRICDKETVHIHEHGEETLEEMGFRCGENARNHIIIGNRNFAPPKTIDVTDADGLADDTSILDNMKGKLTLDSGDRPCTYVPPPAPPPYTPGTSEFSYNYSYSNALTRQDTGFVGLVNQAMTCYLNSLLQTLFMTPEFRNTLYRWEFDGTEEEGTKSIPFQLQKLFLQLQTSKKPAVGTTELTTSFGWDSSEAWQQHDVQELCRVMFDALEQKFKNTQQADLISRLYEGKLKDYVKCLECGYESAREDTFLDVPLVVRPFGSSQAYASVGEALQAFVTPEILQGSNQYFCEHCNKKCDAHKGLKFIKFPYLLTLQLKRFDFDPVTMHRIKLNDRVSFPEILNLNDFIKSDNSMETCDDGDTTDSGSALDDEGICYASGCKTGCSLSPEAFSDNDLADDDEGIDVGPHGPSMESSHELCVNERNLKKSMEKGPYVYELFSIMVHSGSANGGHYYAYIKSFKHGEWYCFNDAQVTRITYDDIQKTYGGGPTRGYYSSSYSSSTNAYMLMYRQIDKEKNAECMSPEEFPEHIKDLLQCMQEQEERERLQRELDRSMCKIKLFCQHPIHIHQHPIMVERKLKIHKDCTLAEATATAHTIMGLEGIVPLECCRLVKYDDFHDSLESSFDANSEETIGELLGGVKSSYKFDLLLEIRKPQEEFQEYKPGGTTVKVHVVDLEREEVASHPITIRSHPSNTVDELRSQIAQSLGVDGSKMRIVLEAYSNETKILDVPLRTLSSEGFRKSNKVFVEFKDAEDAAKPYSQSKLFRILDCYAHTICIHVALPKVDKAILDRLRLHNCDEDGGKYDSSSEEETEDNGDSTDTGVGLEKSSSINVSSKMCSVLDSNWVEGSKVLSSSNAEFTKKNHITITPDDPSQDYDEGLGDSEIGDTASTNGCHSNQAIHSDQSEDSSLTDSERTLVGDELSPRNNSPDIMGTEMEQDFEPLHSSSEVSKPECDSMLMNTDTNCPIHGQDETRNMSSPEENTKDSKCNNSECCKNLCTCSNQTVLPEITPKRYFRAYNYTDYETGERMLRVYVDKRITLAEVKKELEPHIGVGADCFKIYRVYSNNQEFEYTRLTDNLMSYGDDSRLTVKLGRALRKGEYKVKIYQLCVNEPEPFKYLIDWVLMKGMTVLKAKKEILPEIKERCGLNIPLNRCRLRKKSWKNPGSIYLDHQRFEKDIPINTNWELFLEVLLDAEPVTSPKQIALFTRMWHPSMYQLDPFKEIVLDDGKVDTLKKKLSEISGVPEEFVEFAKGQGTFPCETSLLSIHKELEWQTQTPSLNWPLCQSDDGHVIYYRDKREELKKLSEEEKREITNKENARSNKNLKTNYSPRKEKALKIYTLDSAPAPSSSATRNATNHSSAINTSQGLQHIVPDLD</sequence>
<dbReference type="EC" id="3.4.19.12" evidence="3"/>
<organism evidence="15 16">
    <name type="scientific">Stegodyphus mimosarum</name>
    <name type="common">African social velvet spider</name>
    <dbReference type="NCBI Taxonomy" id="407821"/>
    <lineage>
        <taxon>Eukaryota</taxon>
        <taxon>Metazoa</taxon>
        <taxon>Ecdysozoa</taxon>
        <taxon>Arthropoda</taxon>
        <taxon>Chelicerata</taxon>
        <taxon>Arachnida</taxon>
        <taxon>Araneae</taxon>
        <taxon>Araneomorphae</taxon>
        <taxon>Entelegynae</taxon>
        <taxon>Eresoidea</taxon>
        <taxon>Eresidae</taxon>
        <taxon>Stegodyphus</taxon>
    </lineage>
</organism>
<evidence type="ECO:0000259" key="14">
    <source>
        <dbReference type="PROSITE" id="PS50235"/>
    </source>
</evidence>
<dbReference type="EMBL" id="KK120976">
    <property type="protein sequence ID" value="KFM79478.1"/>
    <property type="molecule type" value="Genomic_DNA"/>
</dbReference>
<evidence type="ECO:0000256" key="3">
    <source>
        <dbReference type="ARBA" id="ARBA00012759"/>
    </source>
</evidence>
<reference evidence="15 16" key="1">
    <citation type="submission" date="2013-11" db="EMBL/GenBank/DDBJ databases">
        <title>Genome sequencing of Stegodyphus mimosarum.</title>
        <authorList>
            <person name="Bechsgaard J."/>
        </authorList>
    </citation>
    <scope>NUCLEOTIDE SEQUENCE [LARGE SCALE GENOMIC DNA]</scope>
</reference>
<evidence type="ECO:0000256" key="4">
    <source>
        <dbReference type="ARBA" id="ARBA00022670"/>
    </source>
</evidence>
<dbReference type="GO" id="GO:0004843">
    <property type="term" value="F:cysteine-type deubiquitinase activity"/>
    <property type="evidence" value="ECO:0007669"/>
    <property type="project" value="UniProtKB-EC"/>
</dbReference>
<dbReference type="CDD" id="cd17039">
    <property type="entry name" value="Ubl_ubiquitin_like"/>
    <property type="match status" value="1"/>
</dbReference>
<dbReference type="GO" id="GO:0005634">
    <property type="term" value="C:nucleus"/>
    <property type="evidence" value="ECO:0007669"/>
    <property type="project" value="TreeGrafter"/>
</dbReference>
<keyword evidence="7" id="KW-0788">Thiol protease</keyword>
<feature type="coiled-coil region" evidence="11">
    <location>
        <begin position="1370"/>
        <end position="1397"/>
    </location>
</feature>
<comment type="catalytic activity">
    <reaction evidence="1">
        <text>Thiol-dependent hydrolysis of ester, thioester, amide, peptide and isopeptide bonds formed by the C-terminal Gly of ubiquitin (a 76-residue protein attached to proteins as an intracellular targeting signal).</text>
        <dbReference type="EC" id="3.4.19.12"/>
    </reaction>
</comment>
<dbReference type="InterPro" id="IPR018200">
    <property type="entry name" value="USP_CS"/>
</dbReference>
<dbReference type="Gene3D" id="3.90.70.10">
    <property type="entry name" value="Cysteine proteinases"/>
    <property type="match status" value="1"/>
</dbReference>
<feature type="non-terminal residue" evidence="15">
    <location>
        <position position="1452"/>
    </location>
</feature>
<evidence type="ECO:0000256" key="9">
    <source>
        <dbReference type="ARBA" id="ARBA00029910"/>
    </source>
</evidence>
<dbReference type="Pfam" id="PF19718">
    <property type="entry name" value="USP47_C"/>
    <property type="match status" value="1"/>
</dbReference>
<dbReference type="InterPro" id="IPR001394">
    <property type="entry name" value="Peptidase_C19_UCH"/>
</dbReference>
<dbReference type="SUPFAM" id="SSF54001">
    <property type="entry name" value="Cysteine proteinases"/>
    <property type="match status" value="1"/>
</dbReference>
<evidence type="ECO:0000256" key="8">
    <source>
        <dbReference type="ARBA" id="ARBA00026136"/>
    </source>
</evidence>
<dbReference type="Proteomes" id="UP000054359">
    <property type="component" value="Unassembled WGS sequence"/>
</dbReference>
<evidence type="ECO:0000256" key="10">
    <source>
        <dbReference type="ARBA" id="ARBA00032453"/>
    </source>
</evidence>
<evidence type="ECO:0000313" key="15">
    <source>
        <dbReference type="EMBL" id="KFM79478.1"/>
    </source>
</evidence>
<dbReference type="InterPro" id="IPR000626">
    <property type="entry name" value="Ubiquitin-like_dom"/>
</dbReference>
<proteinExistence type="inferred from homology"/>
<dbReference type="PANTHER" id="PTHR24006:SF702">
    <property type="entry name" value="UBIQUITIN CARBOXYL-TERMINAL HYDROLASE 47"/>
    <property type="match status" value="1"/>
</dbReference>
<feature type="domain" description="Ubiquitin-like" evidence="13">
    <location>
        <begin position="744"/>
        <end position="823"/>
    </location>
</feature>
<evidence type="ECO:0000256" key="11">
    <source>
        <dbReference type="SAM" id="Coils"/>
    </source>
</evidence>
<dbReference type="GO" id="GO:0006508">
    <property type="term" value="P:proteolysis"/>
    <property type="evidence" value="ECO:0007669"/>
    <property type="project" value="UniProtKB-KW"/>
</dbReference>
<feature type="domain" description="USP" evidence="14">
    <location>
        <begin position="191"/>
        <end position="588"/>
    </location>
</feature>
<evidence type="ECO:0000313" key="16">
    <source>
        <dbReference type="Proteomes" id="UP000054359"/>
    </source>
</evidence>